<sequence>MSVPEKFYQAVNFHFLVEFSNGAKSVDVRFQSVTGLDSTIDTETVKEGGENRFEHVIPTRRKFGPLILKRGLLGPETSGITALLKQIFEEDPFKESPQETKKNDLLIFKVIDTIVIKLLGEDHQPLMTWTVNNAWPRSWKIAELNAERSEVLIETLEFNYNRLIVTENKTLNPPTPK</sequence>
<gene>
    <name evidence="1" type="ORF">IPP15_16560</name>
</gene>
<reference evidence="1 2" key="1">
    <citation type="submission" date="2020-10" db="EMBL/GenBank/DDBJ databases">
        <title>Connecting structure to function with the recovery of over 1000 high-quality activated sludge metagenome-assembled genomes encoding full-length rRNA genes using long-read sequencing.</title>
        <authorList>
            <person name="Singleton C.M."/>
            <person name="Petriglieri F."/>
            <person name="Kristensen J.M."/>
            <person name="Kirkegaard R.H."/>
            <person name="Michaelsen T.Y."/>
            <person name="Andersen M.H."/>
            <person name="Karst S.M."/>
            <person name="Dueholm M.S."/>
            <person name="Nielsen P.H."/>
            <person name="Albertsen M."/>
        </authorList>
    </citation>
    <scope>NUCLEOTIDE SEQUENCE [LARGE SCALE GENOMIC DNA]</scope>
    <source>
        <strain evidence="1">Ribe_18-Q3-R11-54_MAXAC.273</strain>
    </source>
</reference>
<name>A0A9D7XUQ6_9BACT</name>
<dbReference type="Pfam" id="PF06841">
    <property type="entry name" value="Phage_T4_gp19"/>
    <property type="match status" value="1"/>
</dbReference>
<dbReference type="AlphaFoldDB" id="A0A9D7XUQ6"/>
<dbReference type="NCBIfam" id="TIGR02241">
    <property type="entry name" value="conserved hypothetical phage tail region protein"/>
    <property type="match status" value="1"/>
</dbReference>
<dbReference type="PANTHER" id="PTHR38009:SF1">
    <property type="entry name" value="CONSERVED HYPOTHETICAL PHAGE TAIL PROTEIN"/>
    <property type="match status" value="1"/>
</dbReference>
<dbReference type="InterPro" id="IPR011747">
    <property type="entry name" value="CHP02241"/>
</dbReference>
<accession>A0A9D7XUQ6</accession>
<comment type="caution">
    <text evidence="1">The sequence shown here is derived from an EMBL/GenBank/DDBJ whole genome shotgun (WGS) entry which is preliminary data.</text>
</comment>
<organism evidence="1 2">
    <name type="scientific">Candidatus Opimibacter skivensis</name>
    <dbReference type="NCBI Taxonomy" id="2982028"/>
    <lineage>
        <taxon>Bacteria</taxon>
        <taxon>Pseudomonadati</taxon>
        <taxon>Bacteroidota</taxon>
        <taxon>Saprospiria</taxon>
        <taxon>Saprospirales</taxon>
        <taxon>Saprospiraceae</taxon>
        <taxon>Candidatus Opimibacter</taxon>
    </lineage>
</organism>
<protein>
    <submittedName>
        <fullName evidence="1">Phage tail protein</fullName>
    </submittedName>
</protein>
<dbReference type="Proteomes" id="UP000808337">
    <property type="component" value="Unassembled WGS sequence"/>
</dbReference>
<proteinExistence type="predicted"/>
<dbReference type="EMBL" id="JADKGY010000029">
    <property type="protein sequence ID" value="MBK9983952.1"/>
    <property type="molecule type" value="Genomic_DNA"/>
</dbReference>
<evidence type="ECO:0000313" key="1">
    <source>
        <dbReference type="EMBL" id="MBK9983952.1"/>
    </source>
</evidence>
<evidence type="ECO:0000313" key="2">
    <source>
        <dbReference type="Proteomes" id="UP000808337"/>
    </source>
</evidence>
<dbReference type="GO" id="GO:0005198">
    <property type="term" value="F:structural molecule activity"/>
    <property type="evidence" value="ECO:0007669"/>
    <property type="project" value="InterPro"/>
</dbReference>
<dbReference type="PANTHER" id="PTHR38009">
    <property type="entry name" value="CONSERVED HYPOTHETICAL PHAGE TAIL PROTEIN"/>
    <property type="match status" value="1"/>
</dbReference>
<dbReference type="InterPro" id="IPR010667">
    <property type="entry name" value="Phage_T4_Gp19"/>
</dbReference>